<evidence type="ECO:0000256" key="1">
    <source>
        <dbReference type="SAM" id="MobiDB-lite"/>
    </source>
</evidence>
<dbReference type="EMBL" id="BORP01000006">
    <property type="protein sequence ID" value="GIO28364.1"/>
    <property type="molecule type" value="Genomic_DNA"/>
</dbReference>
<dbReference type="AlphaFoldDB" id="A0A919XB42"/>
<sequence>MSSQQKNWFNEILSQSEGEKGKNRNIGPGFNPFSNEGNWMGKPFGGNGNLGMNELMEMMNKGNFPFGHSQMGMKEMMEIMTNGSFPFGPGMGAFPFGKGMNGFSGPQHWLGFIGRMFGSGPNRPRR</sequence>
<feature type="region of interest" description="Disordered" evidence="1">
    <location>
        <begin position="1"/>
        <end position="38"/>
    </location>
</feature>
<gene>
    <name evidence="2" type="ORF">J43TS3_29750</name>
</gene>
<keyword evidence="3" id="KW-1185">Reference proteome</keyword>
<dbReference type="RefSeq" id="WP_212921809.1">
    <property type="nucleotide sequence ID" value="NZ_BORP01000006.1"/>
</dbReference>
<reference evidence="2" key="1">
    <citation type="submission" date="2021-03" db="EMBL/GenBank/DDBJ databases">
        <title>Antimicrobial resistance genes in bacteria isolated from Japanese honey, and their potential for conferring macrolide and lincosamide resistance in the American foulbrood pathogen Paenibacillus larvae.</title>
        <authorList>
            <person name="Okamoto M."/>
            <person name="Kumagai M."/>
            <person name="Kanamori H."/>
            <person name="Takamatsu D."/>
        </authorList>
    </citation>
    <scope>NUCLEOTIDE SEQUENCE</scope>
    <source>
        <strain evidence="2">J43TS3</strain>
    </source>
</reference>
<organism evidence="2 3">
    <name type="scientific">Ornithinibacillus bavariensis</name>
    <dbReference type="NCBI Taxonomy" id="545502"/>
    <lineage>
        <taxon>Bacteria</taxon>
        <taxon>Bacillati</taxon>
        <taxon>Bacillota</taxon>
        <taxon>Bacilli</taxon>
        <taxon>Bacillales</taxon>
        <taxon>Bacillaceae</taxon>
        <taxon>Ornithinibacillus</taxon>
    </lineage>
</organism>
<feature type="compositionally biased region" description="Polar residues" evidence="1">
    <location>
        <begin position="1"/>
        <end position="16"/>
    </location>
</feature>
<name>A0A919XB42_9BACI</name>
<comment type="caution">
    <text evidence="2">The sequence shown here is derived from an EMBL/GenBank/DDBJ whole genome shotgun (WGS) entry which is preliminary data.</text>
</comment>
<accession>A0A919XB42</accession>
<proteinExistence type="predicted"/>
<evidence type="ECO:0000313" key="3">
    <source>
        <dbReference type="Proteomes" id="UP000676917"/>
    </source>
</evidence>
<evidence type="ECO:0000313" key="2">
    <source>
        <dbReference type="EMBL" id="GIO28364.1"/>
    </source>
</evidence>
<dbReference type="Proteomes" id="UP000676917">
    <property type="component" value="Unassembled WGS sequence"/>
</dbReference>
<protein>
    <submittedName>
        <fullName evidence="2">Uncharacterized protein</fullName>
    </submittedName>
</protein>